<keyword evidence="3" id="KW-1185">Reference proteome</keyword>
<dbReference type="Proteomes" id="UP000308549">
    <property type="component" value="Unassembled WGS sequence"/>
</dbReference>
<accession>A0A4U0U7C8</accession>
<reference evidence="2 3" key="1">
    <citation type="submission" date="2017-03" db="EMBL/GenBank/DDBJ databases">
        <title>Genomes of endolithic fungi from Antarctica.</title>
        <authorList>
            <person name="Coleine C."/>
            <person name="Masonjones S."/>
            <person name="Stajich J.E."/>
        </authorList>
    </citation>
    <scope>NUCLEOTIDE SEQUENCE [LARGE SCALE GENOMIC DNA]</scope>
    <source>
        <strain evidence="2 3">CCFEE 6315</strain>
    </source>
</reference>
<sequence length="138" mass="13924">MGHQNSHIDVDHDRRAFVHHRKKKPAEPDYHPVGQAHGDDGQQDPVGHGMSNEQGGPQDIMGQGGPPGMMGQGGPPGTMGMGGPLGTMGHGVLSGAGGPSSFNSPWAQKTMQGAAPGARMMPGPRGFPGAMGDGGTGS</sequence>
<dbReference type="AlphaFoldDB" id="A0A4U0U7C8"/>
<evidence type="ECO:0000313" key="2">
    <source>
        <dbReference type="EMBL" id="TKA31140.1"/>
    </source>
</evidence>
<name>A0A4U0U7C8_9PEZI</name>
<proteinExistence type="predicted"/>
<feature type="compositionally biased region" description="Gly residues" evidence="1">
    <location>
        <begin position="62"/>
        <end position="98"/>
    </location>
</feature>
<protein>
    <submittedName>
        <fullName evidence="2">Uncharacterized protein</fullName>
    </submittedName>
</protein>
<feature type="compositionally biased region" description="Polar residues" evidence="1">
    <location>
        <begin position="100"/>
        <end position="111"/>
    </location>
</feature>
<gene>
    <name evidence="2" type="ORF">B0A50_02109</name>
</gene>
<dbReference type="EMBL" id="NAJL01000009">
    <property type="protein sequence ID" value="TKA31140.1"/>
    <property type="molecule type" value="Genomic_DNA"/>
</dbReference>
<feature type="compositionally biased region" description="Basic and acidic residues" evidence="1">
    <location>
        <begin position="1"/>
        <end position="16"/>
    </location>
</feature>
<organism evidence="2 3">
    <name type="scientific">Salinomyces thailandicus</name>
    <dbReference type="NCBI Taxonomy" id="706561"/>
    <lineage>
        <taxon>Eukaryota</taxon>
        <taxon>Fungi</taxon>
        <taxon>Dikarya</taxon>
        <taxon>Ascomycota</taxon>
        <taxon>Pezizomycotina</taxon>
        <taxon>Dothideomycetes</taxon>
        <taxon>Dothideomycetidae</taxon>
        <taxon>Mycosphaerellales</taxon>
        <taxon>Teratosphaeriaceae</taxon>
        <taxon>Salinomyces</taxon>
    </lineage>
</organism>
<evidence type="ECO:0000256" key="1">
    <source>
        <dbReference type="SAM" id="MobiDB-lite"/>
    </source>
</evidence>
<comment type="caution">
    <text evidence="2">The sequence shown here is derived from an EMBL/GenBank/DDBJ whole genome shotgun (WGS) entry which is preliminary data.</text>
</comment>
<feature type="region of interest" description="Disordered" evidence="1">
    <location>
        <begin position="1"/>
        <end position="138"/>
    </location>
</feature>
<evidence type="ECO:0000313" key="3">
    <source>
        <dbReference type="Proteomes" id="UP000308549"/>
    </source>
</evidence>
<feature type="compositionally biased region" description="Gly residues" evidence="1">
    <location>
        <begin position="129"/>
        <end position="138"/>
    </location>
</feature>